<dbReference type="RefSeq" id="WP_377282783.1">
    <property type="nucleotide sequence ID" value="NZ_JBHRSI010000008.1"/>
</dbReference>
<evidence type="ECO:0000256" key="2">
    <source>
        <dbReference type="ARBA" id="ARBA00023125"/>
    </source>
</evidence>
<organism evidence="6 7">
    <name type="scientific">Phenylobacterium terrae</name>
    <dbReference type="NCBI Taxonomy" id="2665495"/>
    <lineage>
        <taxon>Bacteria</taxon>
        <taxon>Pseudomonadati</taxon>
        <taxon>Pseudomonadota</taxon>
        <taxon>Alphaproteobacteria</taxon>
        <taxon>Caulobacterales</taxon>
        <taxon>Caulobacteraceae</taxon>
        <taxon>Phenylobacterium</taxon>
    </lineage>
</organism>
<accession>A0ABW4N3J9</accession>
<dbReference type="SUPFAM" id="SSF48498">
    <property type="entry name" value="Tetracyclin repressor-like, C-terminal domain"/>
    <property type="match status" value="1"/>
</dbReference>
<dbReference type="PRINTS" id="PR00455">
    <property type="entry name" value="HTHTETR"/>
</dbReference>
<dbReference type="Pfam" id="PF00440">
    <property type="entry name" value="TetR_N"/>
    <property type="match status" value="1"/>
</dbReference>
<evidence type="ECO:0000256" key="1">
    <source>
        <dbReference type="ARBA" id="ARBA00023015"/>
    </source>
</evidence>
<evidence type="ECO:0000313" key="7">
    <source>
        <dbReference type="Proteomes" id="UP001597237"/>
    </source>
</evidence>
<dbReference type="Gene3D" id="1.10.357.10">
    <property type="entry name" value="Tetracycline Repressor, domain 2"/>
    <property type="match status" value="1"/>
</dbReference>
<proteinExistence type="predicted"/>
<evidence type="ECO:0000256" key="4">
    <source>
        <dbReference type="PROSITE-ProRule" id="PRU00335"/>
    </source>
</evidence>
<evidence type="ECO:0000256" key="3">
    <source>
        <dbReference type="ARBA" id="ARBA00023163"/>
    </source>
</evidence>
<comment type="caution">
    <text evidence="6">The sequence shown here is derived from an EMBL/GenBank/DDBJ whole genome shotgun (WGS) entry which is preliminary data.</text>
</comment>
<feature type="DNA-binding region" description="H-T-H motif" evidence="4">
    <location>
        <begin position="40"/>
        <end position="59"/>
    </location>
</feature>
<dbReference type="SUPFAM" id="SSF46689">
    <property type="entry name" value="Homeodomain-like"/>
    <property type="match status" value="1"/>
</dbReference>
<evidence type="ECO:0000313" key="6">
    <source>
        <dbReference type="EMBL" id="MFD1784029.1"/>
    </source>
</evidence>
<evidence type="ECO:0000259" key="5">
    <source>
        <dbReference type="PROSITE" id="PS50977"/>
    </source>
</evidence>
<reference evidence="7" key="1">
    <citation type="journal article" date="2019" name="Int. J. Syst. Evol. Microbiol.">
        <title>The Global Catalogue of Microorganisms (GCM) 10K type strain sequencing project: providing services to taxonomists for standard genome sequencing and annotation.</title>
        <authorList>
            <consortium name="The Broad Institute Genomics Platform"/>
            <consortium name="The Broad Institute Genome Sequencing Center for Infectious Disease"/>
            <person name="Wu L."/>
            <person name="Ma J."/>
        </authorList>
    </citation>
    <scope>NUCLEOTIDE SEQUENCE [LARGE SCALE GENOMIC DNA]</scope>
    <source>
        <strain evidence="7">DFY28</strain>
    </source>
</reference>
<feature type="domain" description="HTH tetR-type" evidence="5">
    <location>
        <begin position="17"/>
        <end position="77"/>
    </location>
</feature>
<dbReference type="PROSITE" id="PS50977">
    <property type="entry name" value="HTH_TETR_2"/>
    <property type="match status" value="1"/>
</dbReference>
<gene>
    <name evidence="6" type="ORF">ACFSC0_11540</name>
</gene>
<dbReference type="Pfam" id="PF16925">
    <property type="entry name" value="TetR_C_13"/>
    <property type="match status" value="1"/>
</dbReference>
<keyword evidence="2 4" id="KW-0238">DNA-binding</keyword>
<dbReference type="InterPro" id="IPR001647">
    <property type="entry name" value="HTH_TetR"/>
</dbReference>
<keyword evidence="1" id="KW-0805">Transcription regulation</keyword>
<name>A0ABW4N3J9_9CAUL</name>
<dbReference type="InterPro" id="IPR036271">
    <property type="entry name" value="Tet_transcr_reg_TetR-rel_C_sf"/>
</dbReference>
<dbReference type="InterPro" id="IPR009057">
    <property type="entry name" value="Homeodomain-like_sf"/>
</dbReference>
<protein>
    <submittedName>
        <fullName evidence="6">TetR/AcrR family transcriptional regulator</fullName>
    </submittedName>
</protein>
<dbReference type="InterPro" id="IPR011075">
    <property type="entry name" value="TetR_C"/>
</dbReference>
<dbReference type="PANTHER" id="PTHR47506:SF3">
    <property type="entry name" value="HTH-TYPE TRANSCRIPTIONAL REGULATOR LMRA"/>
    <property type="match status" value="1"/>
</dbReference>
<dbReference type="EMBL" id="JBHUEY010000001">
    <property type="protein sequence ID" value="MFD1784029.1"/>
    <property type="molecule type" value="Genomic_DNA"/>
</dbReference>
<keyword evidence="3" id="KW-0804">Transcription</keyword>
<keyword evidence="7" id="KW-1185">Reference proteome</keyword>
<sequence length="207" mass="22795">MYRDDALPAKTRVRNPAQTRERLLSAAFEEMHRSGFRGTDLETILARAGVTKGAMYHHFPGKQAIGYAVVDEVIAEVTRRKWLEPLAEAADPIATLIAIIESTPFTAEDLEKGCPLSNFSQEMSPLDEGFRMRTGAVTRAWREAIAEALRRGQAAGLVSRAVNAEDEAVFLIAAYQGGLSLAKNTQDEATLRASQRTLVRHLESLRA</sequence>
<dbReference type="Proteomes" id="UP001597237">
    <property type="component" value="Unassembled WGS sequence"/>
</dbReference>
<dbReference type="PANTHER" id="PTHR47506">
    <property type="entry name" value="TRANSCRIPTIONAL REGULATORY PROTEIN"/>
    <property type="match status" value="1"/>
</dbReference>